<dbReference type="InterPro" id="IPR028202">
    <property type="entry name" value="Reductase_C"/>
</dbReference>
<accession>A0A7J6PU31</accession>
<feature type="non-terminal residue" evidence="6">
    <location>
        <position position="527"/>
    </location>
</feature>
<dbReference type="InterPro" id="IPR016156">
    <property type="entry name" value="FAD/NAD-linked_Rdtase_dimer_sf"/>
</dbReference>
<reference evidence="6 7" key="1">
    <citation type="submission" date="2020-04" db="EMBL/GenBank/DDBJ databases">
        <title>Perkinsus olseni comparative genomics.</title>
        <authorList>
            <person name="Bogema D.R."/>
        </authorList>
    </citation>
    <scope>NUCLEOTIDE SEQUENCE [LARGE SCALE GENOMIC DNA]</scope>
    <source>
        <strain evidence="6">ATCC PRA-205</strain>
    </source>
</reference>
<evidence type="ECO:0008006" key="8">
    <source>
        <dbReference type="Google" id="ProtNLM"/>
    </source>
</evidence>
<dbReference type="SUPFAM" id="SSF51735">
    <property type="entry name" value="NAD(P)-binding Rossmann-fold domains"/>
    <property type="match status" value="1"/>
</dbReference>
<dbReference type="EMBL" id="JABANM010034576">
    <property type="protein sequence ID" value="KAF4699427.1"/>
    <property type="molecule type" value="Genomic_DNA"/>
</dbReference>
<dbReference type="Gene3D" id="3.40.50.720">
    <property type="entry name" value="NAD(P)-binding Rossmann-like Domain"/>
    <property type="match status" value="1"/>
</dbReference>
<dbReference type="InterPro" id="IPR036188">
    <property type="entry name" value="FAD/NAD-bd_sf"/>
</dbReference>
<dbReference type="Gene3D" id="3.90.25.10">
    <property type="entry name" value="UDP-galactose 4-epimerase, domain 1"/>
    <property type="match status" value="1"/>
</dbReference>
<name>A0A7J6PU31_PEROL</name>
<dbReference type="InterPro" id="IPR001509">
    <property type="entry name" value="Epimerase_deHydtase"/>
</dbReference>
<evidence type="ECO:0000313" key="7">
    <source>
        <dbReference type="Proteomes" id="UP000574390"/>
    </source>
</evidence>
<dbReference type="PANTHER" id="PTHR43574">
    <property type="entry name" value="EPIMERASE-RELATED"/>
    <property type="match status" value="1"/>
</dbReference>
<proteinExistence type="inferred from homology"/>
<dbReference type="Pfam" id="PF14759">
    <property type="entry name" value="Reductase_C"/>
    <property type="match status" value="1"/>
</dbReference>
<dbReference type="Gene3D" id="3.50.50.60">
    <property type="entry name" value="FAD/NAD(P)-binding domain"/>
    <property type="match status" value="1"/>
</dbReference>
<dbReference type="PRINTS" id="PR01713">
    <property type="entry name" value="NUCEPIMERASE"/>
</dbReference>
<dbReference type="InterPro" id="IPR036291">
    <property type="entry name" value="NAD(P)-bd_dom_sf"/>
</dbReference>
<evidence type="ECO:0000259" key="5">
    <source>
        <dbReference type="Pfam" id="PF14759"/>
    </source>
</evidence>
<evidence type="ECO:0000313" key="6">
    <source>
        <dbReference type="EMBL" id="KAF4699427.1"/>
    </source>
</evidence>
<dbReference type="Pfam" id="PF01370">
    <property type="entry name" value="Epimerase"/>
    <property type="match status" value="1"/>
</dbReference>
<feature type="non-terminal residue" evidence="6">
    <location>
        <position position="1"/>
    </location>
</feature>
<dbReference type="SUPFAM" id="SSF55424">
    <property type="entry name" value="FAD/NAD-linked reductases, dimerisation (C-terminal) domain"/>
    <property type="match status" value="1"/>
</dbReference>
<protein>
    <recommendedName>
        <fullName evidence="8">NAD(P)-binding domain-containing protein</fullName>
    </recommendedName>
</protein>
<gene>
    <name evidence="6" type="ORF">FOZ62_031214</name>
</gene>
<evidence type="ECO:0000256" key="3">
    <source>
        <dbReference type="SAM" id="MobiDB-lite"/>
    </source>
</evidence>
<evidence type="ECO:0000256" key="1">
    <source>
        <dbReference type="ARBA" id="ARBA00007637"/>
    </source>
</evidence>
<dbReference type="Proteomes" id="UP000574390">
    <property type="component" value="Unassembled WGS sequence"/>
</dbReference>
<evidence type="ECO:0000256" key="2">
    <source>
        <dbReference type="ARBA" id="ARBA00023027"/>
    </source>
</evidence>
<evidence type="ECO:0000259" key="4">
    <source>
        <dbReference type="Pfam" id="PF01370"/>
    </source>
</evidence>
<organism evidence="6 7">
    <name type="scientific">Perkinsus olseni</name>
    <name type="common">Perkinsus atlanticus</name>
    <dbReference type="NCBI Taxonomy" id="32597"/>
    <lineage>
        <taxon>Eukaryota</taxon>
        <taxon>Sar</taxon>
        <taxon>Alveolata</taxon>
        <taxon>Perkinsozoa</taxon>
        <taxon>Perkinsea</taxon>
        <taxon>Perkinsida</taxon>
        <taxon>Perkinsidae</taxon>
        <taxon>Perkinsus</taxon>
    </lineage>
</organism>
<dbReference type="Gene3D" id="3.30.390.30">
    <property type="match status" value="1"/>
</dbReference>
<comment type="caution">
    <text evidence="6">The sequence shown here is derived from an EMBL/GenBank/DDBJ whole genome shotgun (WGS) entry which is preliminary data.</text>
</comment>
<feature type="region of interest" description="Disordered" evidence="3">
    <location>
        <begin position="354"/>
        <end position="375"/>
    </location>
</feature>
<feature type="domain" description="Reductase C-terminal" evidence="5">
    <location>
        <begin position="77"/>
        <end position="155"/>
    </location>
</feature>
<dbReference type="AlphaFoldDB" id="A0A7J6PU31"/>
<feature type="domain" description="NAD-dependent epimerase/dehydratase" evidence="4">
    <location>
        <begin position="223"/>
        <end position="469"/>
    </location>
</feature>
<sequence length="527" mass="57652">NDSLYAAGDVASYPDVKTDWGIRAPCVIAAFSCEVPFLKAGAGDLTRVQHWDVAMQQGRVAAANVTGSPRPYVTSPFFWTTLFGRSLQYVGNTGGREQSEHFDDVYIEGDVDKCNFVAFYCKGDSVVAAATVGRDPVAFGVEEMMNRGKMPKTSELKLGICNAEDIMKRLHKLDKEKPKRLVRRRAESEEIADAPEDVDSSIDDARQHAVSFLAMSSPPPLHVLVTGGAGFIGSHVAEALLRRGCRVTNVDSLNEYYDVSIKKEALRRLEEVSQEVGAGYVFHRLDLADASALQKALGQQQVDVICHLAAQAGVRYSIEHAAEVVGANITATVNLFELARKQGVKKVVAASSSSVYGDSSTPPFKENSESADKPVSPYAATKRSCELFAETYAHLYGLDIIMLRFFTVYGPRGRPDMACFKFIDAIDSGRPITKFGDGSMIREFTFISDIVEGVLAAIELPRRKEKEVIKVNLGGGSCHTLNEFIDTIETELGRKAAIQQMPVQPGDVFMTSADQELAKKVLNFNPR</sequence>
<comment type="similarity">
    <text evidence="1">Belongs to the NAD(P)-dependent epimerase/dehydratase family.</text>
</comment>
<keyword evidence="2" id="KW-0520">NAD</keyword>